<dbReference type="SUPFAM" id="SSF158379">
    <property type="entry name" value="YqgQ-like"/>
    <property type="match status" value="1"/>
</dbReference>
<sequence length="71" mass="8342">MGKNDLTDVQAILKRFGAFIYTGNRLDDIVLMDLELQDLYESNLITIEEYKEAKSILKREYKEEILPESKE</sequence>
<dbReference type="STRING" id="1413211.U473_09980"/>
<organism evidence="1 2">
    <name type="scientific">Tepidibacillus decaturensis</name>
    <dbReference type="NCBI Taxonomy" id="1413211"/>
    <lineage>
        <taxon>Bacteria</taxon>
        <taxon>Bacillati</taxon>
        <taxon>Bacillota</taxon>
        <taxon>Bacilli</taxon>
        <taxon>Bacillales</taxon>
        <taxon>Bacillaceae</taxon>
        <taxon>Tepidibacillus</taxon>
    </lineage>
</organism>
<dbReference type="AlphaFoldDB" id="A0A135L5V4"/>
<protein>
    <recommendedName>
        <fullName evidence="3">Cytosolic protein</fullName>
    </recommendedName>
</protein>
<evidence type="ECO:0008006" key="3">
    <source>
        <dbReference type="Google" id="ProtNLM"/>
    </source>
</evidence>
<keyword evidence="2" id="KW-1185">Reference proteome</keyword>
<reference evidence="1 2" key="1">
    <citation type="submission" date="2016-02" db="EMBL/GenBank/DDBJ databases">
        <title>Draft Genome for Tepidibacillus decaturensis nov. sp. Strain Z9, an Anaerobic, Moderately Thermophilic and Heterotrophic Bacterium from Deep Subsurface of the Illinois Basin, USA.</title>
        <authorList>
            <person name="Dong Y."/>
            <person name="Chang J.Y."/>
            <person name="Sanford R."/>
            <person name="Fouke B.W."/>
        </authorList>
    </citation>
    <scope>NUCLEOTIDE SEQUENCE [LARGE SCALE GENOMIC DNA]</scope>
    <source>
        <strain evidence="1 2">Z9</strain>
    </source>
</reference>
<dbReference type="EMBL" id="LSKU01000001">
    <property type="protein sequence ID" value="KXG44297.1"/>
    <property type="molecule type" value="Genomic_DNA"/>
</dbReference>
<dbReference type="RefSeq" id="WP_068725859.1">
    <property type="nucleotide sequence ID" value="NZ_LSKU01000001.1"/>
</dbReference>
<dbReference type="OrthoDB" id="2361671at2"/>
<gene>
    <name evidence="1" type="ORF">U473_09980</name>
</gene>
<dbReference type="Pfam" id="PF06014">
    <property type="entry name" value="YqgQ-like"/>
    <property type="match status" value="1"/>
</dbReference>
<name>A0A135L5V4_9BACI</name>
<accession>A0A135L5V4</accession>
<dbReference type="InterPro" id="IPR023164">
    <property type="entry name" value="YqgQ-like_sf"/>
</dbReference>
<evidence type="ECO:0000313" key="1">
    <source>
        <dbReference type="EMBL" id="KXG44297.1"/>
    </source>
</evidence>
<evidence type="ECO:0000313" key="2">
    <source>
        <dbReference type="Proteomes" id="UP000070352"/>
    </source>
</evidence>
<dbReference type="Gene3D" id="1.10.287.760">
    <property type="entry name" value="YqgQ-like"/>
    <property type="match status" value="1"/>
</dbReference>
<comment type="caution">
    <text evidence="1">The sequence shown here is derived from an EMBL/GenBank/DDBJ whole genome shotgun (WGS) entry which is preliminary data.</text>
</comment>
<dbReference type="Proteomes" id="UP000070352">
    <property type="component" value="Unassembled WGS sequence"/>
</dbReference>
<dbReference type="InterPro" id="IPR009256">
    <property type="entry name" value="YqgQ-like"/>
</dbReference>
<proteinExistence type="predicted"/>